<sequence>MQRLHSSNSPQTPYRNSDFDFEDVFGGPPRWVLVQEIRHGEGAESHAPRRNDEPGNPWSGLSEKPVFGDEGLNRRRFLSPAKPLPPKAEPFQNSLPAQFSLPAKLDDGIVHPTFGSATGSTYRKKDGESKGSSSFLFSPLSRSRSRSSTQEEESQLRNGIQSSKRLSALSRGLSLGREEWPDLIKRDETETRSNSMKGLNDSEVLNNTSCFHLSIHKWASKGIPLGVPLRGGNGSRLKEKDKLDKLERCSSHKAWESMAKGLPTAASPDTAFASDDRISATAEPSRMDPDNTGTADGELCQTNKEAKVSTPESEALSHLGGTVENVNADIAFCNTGEEMASCSLPENTVDKTERAGKNESANSVKKSSVILDAVENIKKEEGRRNCFNIADVGKTSMQGSPRNSGNFGKSKVKGKLKEFVKMFNQDTLLKPRINTL</sequence>
<gene>
    <name evidence="2" type="ORF">SLEP1_g16917</name>
</gene>
<dbReference type="AlphaFoldDB" id="A0AAV5IW80"/>
<evidence type="ECO:0000313" key="2">
    <source>
        <dbReference type="EMBL" id="GKV04810.1"/>
    </source>
</evidence>
<accession>A0AAV5IW80</accession>
<keyword evidence="3" id="KW-1185">Reference proteome</keyword>
<dbReference type="EMBL" id="BPVZ01000022">
    <property type="protein sequence ID" value="GKV04810.1"/>
    <property type="molecule type" value="Genomic_DNA"/>
</dbReference>
<feature type="compositionally biased region" description="Low complexity" evidence="1">
    <location>
        <begin position="132"/>
        <end position="148"/>
    </location>
</feature>
<name>A0AAV5IW80_9ROSI</name>
<feature type="compositionally biased region" description="Basic and acidic residues" evidence="1">
    <location>
        <begin position="37"/>
        <end position="53"/>
    </location>
</feature>
<proteinExistence type="predicted"/>
<reference evidence="2 3" key="1">
    <citation type="journal article" date="2021" name="Commun. Biol.">
        <title>The genome of Shorea leprosula (Dipterocarpaceae) highlights the ecological relevance of drought in aseasonal tropical rainforests.</title>
        <authorList>
            <person name="Ng K.K.S."/>
            <person name="Kobayashi M.J."/>
            <person name="Fawcett J.A."/>
            <person name="Hatakeyama M."/>
            <person name="Paape T."/>
            <person name="Ng C.H."/>
            <person name="Ang C.C."/>
            <person name="Tnah L.H."/>
            <person name="Lee C.T."/>
            <person name="Nishiyama T."/>
            <person name="Sese J."/>
            <person name="O'Brien M.J."/>
            <person name="Copetti D."/>
            <person name="Mohd Noor M.I."/>
            <person name="Ong R.C."/>
            <person name="Putra M."/>
            <person name="Sireger I.Z."/>
            <person name="Indrioko S."/>
            <person name="Kosugi Y."/>
            <person name="Izuno A."/>
            <person name="Isagi Y."/>
            <person name="Lee S.L."/>
            <person name="Shimizu K.K."/>
        </authorList>
    </citation>
    <scope>NUCLEOTIDE SEQUENCE [LARGE SCALE GENOMIC DNA]</scope>
    <source>
        <strain evidence="2">214</strain>
    </source>
</reference>
<feature type="region of interest" description="Disordered" evidence="1">
    <location>
        <begin position="37"/>
        <end position="163"/>
    </location>
</feature>
<protein>
    <submittedName>
        <fullName evidence="2">Uncharacterized protein</fullName>
    </submittedName>
</protein>
<evidence type="ECO:0000313" key="3">
    <source>
        <dbReference type="Proteomes" id="UP001054252"/>
    </source>
</evidence>
<feature type="region of interest" description="Disordered" evidence="1">
    <location>
        <begin position="1"/>
        <end position="20"/>
    </location>
</feature>
<organism evidence="2 3">
    <name type="scientific">Rubroshorea leprosula</name>
    <dbReference type="NCBI Taxonomy" id="152421"/>
    <lineage>
        <taxon>Eukaryota</taxon>
        <taxon>Viridiplantae</taxon>
        <taxon>Streptophyta</taxon>
        <taxon>Embryophyta</taxon>
        <taxon>Tracheophyta</taxon>
        <taxon>Spermatophyta</taxon>
        <taxon>Magnoliopsida</taxon>
        <taxon>eudicotyledons</taxon>
        <taxon>Gunneridae</taxon>
        <taxon>Pentapetalae</taxon>
        <taxon>rosids</taxon>
        <taxon>malvids</taxon>
        <taxon>Malvales</taxon>
        <taxon>Dipterocarpaceae</taxon>
        <taxon>Rubroshorea</taxon>
    </lineage>
</organism>
<comment type="caution">
    <text evidence="2">The sequence shown here is derived from an EMBL/GenBank/DDBJ whole genome shotgun (WGS) entry which is preliminary data.</text>
</comment>
<feature type="compositionally biased region" description="Polar residues" evidence="1">
    <location>
        <begin position="1"/>
        <end position="15"/>
    </location>
</feature>
<evidence type="ECO:0000256" key="1">
    <source>
        <dbReference type="SAM" id="MobiDB-lite"/>
    </source>
</evidence>
<dbReference type="Proteomes" id="UP001054252">
    <property type="component" value="Unassembled WGS sequence"/>
</dbReference>